<name>A0A1R1X0C9_9FUNG</name>
<feature type="region of interest" description="Disordered" evidence="1">
    <location>
        <begin position="1"/>
        <end position="26"/>
    </location>
</feature>
<evidence type="ECO:0000313" key="2">
    <source>
        <dbReference type="EMBL" id="OMJ08096.1"/>
    </source>
</evidence>
<dbReference type="InterPro" id="IPR036691">
    <property type="entry name" value="Endo/exonu/phosph_ase_sf"/>
</dbReference>
<organism evidence="2 3">
    <name type="scientific">Smittium culicis</name>
    <dbReference type="NCBI Taxonomy" id="133412"/>
    <lineage>
        <taxon>Eukaryota</taxon>
        <taxon>Fungi</taxon>
        <taxon>Fungi incertae sedis</taxon>
        <taxon>Zoopagomycota</taxon>
        <taxon>Kickxellomycotina</taxon>
        <taxon>Harpellomycetes</taxon>
        <taxon>Harpellales</taxon>
        <taxon>Legeriomycetaceae</taxon>
        <taxon>Smittium</taxon>
    </lineage>
</organism>
<sequence length="113" mass="12706">MLQNTANPTLDAFERQKVSKKQSSSHDTLKVNTYNIRSIKNSKEELEHYLSSCKPDILVLQETFLNKKSYRCRLPGYTCIEAKADLTKGGIGLLIAVKNNIGLDLNEYKSAPT</sequence>
<evidence type="ECO:0008006" key="4">
    <source>
        <dbReference type="Google" id="ProtNLM"/>
    </source>
</evidence>
<evidence type="ECO:0000256" key="1">
    <source>
        <dbReference type="SAM" id="MobiDB-lite"/>
    </source>
</evidence>
<comment type="caution">
    <text evidence="2">The sequence shown here is derived from an EMBL/GenBank/DDBJ whole genome shotgun (WGS) entry which is preliminary data.</text>
</comment>
<dbReference type="Gene3D" id="3.60.10.10">
    <property type="entry name" value="Endonuclease/exonuclease/phosphatase"/>
    <property type="match status" value="1"/>
</dbReference>
<accession>A0A1R1X0C9</accession>
<dbReference type="Proteomes" id="UP000187429">
    <property type="component" value="Unassembled WGS sequence"/>
</dbReference>
<dbReference type="OrthoDB" id="416454at2759"/>
<evidence type="ECO:0000313" key="3">
    <source>
        <dbReference type="Proteomes" id="UP000187429"/>
    </source>
</evidence>
<dbReference type="SUPFAM" id="SSF56219">
    <property type="entry name" value="DNase I-like"/>
    <property type="match status" value="1"/>
</dbReference>
<dbReference type="AlphaFoldDB" id="A0A1R1X0C9"/>
<proteinExistence type="predicted"/>
<protein>
    <recommendedName>
        <fullName evidence="4">Endonuclease/exonuclease/phosphatase domain-containing protein</fullName>
    </recommendedName>
</protein>
<keyword evidence="3" id="KW-1185">Reference proteome</keyword>
<dbReference type="EMBL" id="LSSM01007484">
    <property type="protein sequence ID" value="OMJ08096.1"/>
    <property type="molecule type" value="Genomic_DNA"/>
</dbReference>
<gene>
    <name evidence="2" type="ORF">AYI69_g11203</name>
</gene>
<reference evidence="3" key="1">
    <citation type="submission" date="2017-01" db="EMBL/GenBank/DDBJ databases">
        <authorList>
            <person name="Wang Y."/>
            <person name="White M."/>
            <person name="Kvist S."/>
            <person name="Moncalvo J.-M."/>
        </authorList>
    </citation>
    <scope>NUCLEOTIDE SEQUENCE [LARGE SCALE GENOMIC DNA]</scope>
    <source>
        <strain evidence="3">ID-206-W2</strain>
    </source>
</reference>